<sequence length="290" mass="32325">MGPPAASSTERREPRIFETWEGNDRFFCDGRCMTGPSPGSLAGTCALVLVPSIVFNALVVPDVASKYSLAFTVVAIAWPLWCLSCLVAAGTTDPGIVRREPYRPPPEGRARARYKEERLPNGKSVTVKWNDTCNLYQPPRAHHCSVNDDCIDKFDHHCPWVGTTIGRRNYRPFLGFVFGTAILCVFVIATCALQIKIKYDELPADAQSRNLKAMGKAPAAMIVLFVSFLGFCFVGVLSCFHAYLVATNQTTYENFRDGYSWDENPYNKGLVGNCLEAWCSRAPPSRFRFR</sequence>
<keyword evidence="9 11" id="KW-0012">Acyltransferase</keyword>
<gene>
    <name evidence="13" type="ORF">MICPUN_82011</name>
</gene>
<dbReference type="InterPro" id="IPR039859">
    <property type="entry name" value="PFA4/ZDH16/20/ERF2-like"/>
</dbReference>
<comment type="subcellular location">
    <subcellularLocation>
        <location evidence="1">Endomembrane system</location>
        <topology evidence="1">Multi-pass membrane protein</topology>
    </subcellularLocation>
</comment>
<dbReference type="InterPro" id="IPR001594">
    <property type="entry name" value="Palmitoyltrfase_DHHC"/>
</dbReference>
<evidence type="ECO:0000256" key="10">
    <source>
        <dbReference type="ARBA" id="ARBA00048048"/>
    </source>
</evidence>
<keyword evidence="7" id="KW-0564">Palmitate</keyword>
<evidence type="ECO:0000256" key="8">
    <source>
        <dbReference type="ARBA" id="ARBA00023288"/>
    </source>
</evidence>
<accession>C1E6Z0</accession>
<feature type="transmembrane region" description="Helical" evidence="11">
    <location>
        <begin position="217"/>
        <end position="246"/>
    </location>
</feature>
<evidence type="ECO:0000256" key="9">
    <source>
        <dbReference type="ARBA" id="ARBA00023315"/>
    </source>
</evidence>
<keyword evidence="8" id="KW-0449">Lipoprotein</keyword>
<comment type="catalytic activity">
    <reaction evidence="10 11">
        <text>L-cysteinyl-[protein] + hexadecanoyl-CoA = S-hexadecanoyl-L-cysteinyl-[protein] + CoA</text>
        <dbReference type="Rhea" id="RHEA:36683"/>
        <dbReference type="Rhea" id="RHEA-COMP:10131"/>
        <dbReference type="Rhea" id="RHEA-COMP:11032"/>
        <dbReference type="ChEBI" id="CHEBI:29950"/>
        <dbReference type="ChEBI" id="CHEBI:57287"/>
        <dbReference type="ChEBI" id="CHEBI:57379"/>
        <dbReference type="ChEBI" id="CHEBI:74151"/>
        <dbReference type="EC" id="2.3.1.225"/>
    </reaction>
</comment>
<evidence type="ECO:0000256" key="2">
    <source>
        <dbReference type="ARBA" id="ARBA00008574"/>
    </source>
</evidence>
<reference evidence="13 14" key="1">
    <citation type="journal article" date="2009" name="Science">
        <title>Green evolution and dynamic adaptations revealed by genomes of the marine picoeukaryotes Micromonas.</title>
        <authorList>
            <person name="Worden A.Z."/>
            <person name="Lee J.H."/>
            <person name="Mock T."/>
            <person name="Rouze P."/>
            <person name="Simmons M.P."/>
            <person name="Aerts A.L."/>
            <person name="Allen A.E."/>
            <person name="Cuvelier M.L."/>
            <person name="Derelle E."/>
            <person name="Everett M.V."/>
            <person name="Foulon E."/>
            <person name="Grimwood J."/>
            <person name="Gundlach H."/>
            <person name="Henrissat B."/>
            <person name="Napoli C."/>
            <person name="McDonald S.M."/>
            <person name="Parker M.S."/>
            <person name="Rombauts S."/>
            <person name="Salamov A."/>
            <person name="Von Dassow P."/>
            <person name="Badger J.H."/>
            <person name="Coutinho P.M."/>
            <person name="Demir E."/>
            <person name="Dubchak I."/>
            <person name="Gentemann C."/>
            <person name="Eikrem W."/>
            <person name="Gready J.E."/>
            <person name="John U."/>
            <person name="Lanier W."/>
            <person name="Lindquist E.A."/>
            <person name="Lucas S."/>
            <person name="Mayer K.F."/>
            <person name="Moreau H."/>
            <person name="Not F."/>
            <person name="Otillar R."/>
            <person name="Panaud O."/>
            <person name="Pangilinan J."/>
            <person name="Paulsen I."/>
            <person name="Piegu B."/>
            <person name="Poliakov A."/>
            <person name="Robbens S."/>
            <person name="Schmutz J."/>
            <person name="Toulza E."/>
            <person name="Wyss T."/>
            <person name="Zelensky A."/>
            <person name="Zhou K."/>
            <person name="Armbrust E.V."/>
            <person name="Bhattacharya D."/>
            <person name="Goodenough U.W."/>
            <person name="Van de Peer Y."/>
            <person name="Grigoriev I.V."/>
        </authorList>
    </citation>
    <scope>NUCLEOTIDE SEQUENCE [LARGE SCALE GENOMIC DNA]</scope>
    <source>
        <strain evidence="14">RCC299 / NOUM17</strain>
    </source>
</reference>
<dbReference type="GeneID" id="8243919"/>
<feature type="transmembrane region" description="Helical" evidence="11">
    <location>
        <begin position="41"/>
        <end position="61"/>
    </location>
</feature>
<evidence type="ECO:0000313" key="13">
    <source>
        <dbReference type="EMBL" id="ACO63514.1"/>
    </source>
</evidence>
<proteinExistence type="inferred from homology"/>
<name>C1E6Z0_MICCC</name>
<feature type="non-terminal residue" evidence="13">
    <location>
        <position position="290"/>
    </location>
</feature>
<keyword evidence="5 11" id="KW-1133">Transmembrane helix</keyword>
<dbReference type="Pfam" id="PF01529">
    <property type="entry name" value="DHHC"/>
    <property type="match status" value="1"/>
</dbReference>
<dbReference type="GO" id="GO:0005783">
    <property type="term" value="C:endoplasmic reticulum"/>
    <property type="evidence" value="ECO:0007669"/>
    <property type="project" value="TreeGrafter"/>
</dbReference>
<comment type="similarity">
    <text evidence="2 11">Belongs to the DHHC palmitoyltransferase family.</text>
</comment>
<feature type="transmembrane region" description="Helical" evidence="11">
    <location>
        <begin position="173"/>
        <end position="197"/>
    </location>
</feature>
<evidence type="ECO:0000259" key="12">
    <source>
        <dbReference type="Pfam" id="PF01529"/>
    </source>
</evidence>
<dbReference type="Proteomes" id="UP000002009">
    <property type="component" value="Chromosome 5"/>
</dbReference>
<keyword evidence="3 11" id="KW-0808">Transferase</keyword>
<dbReference type="AlphaFoldDB" id="C1E6Z0"/>
<dbReference type="STRING" id="296587.C1E6Z0"/>
<evidence type="ECO:0000256" key="5">
    <source>
        <dbReference type="ARBA" id="ARBA00022989"/>
    </source>
</evidence>
<keyword evidence="4 11" id="KW-0812">Transmembrane</keyword>
<keyword evidence="14" id="KW-1185">Reference proteome</keyword>
<evidence type="ECO:0000313" key="14">
    <source>
        <dbReference type="Proteomes" id="UP000002009"/>
    </source>
</evidence>
<organism evidence="13 14">
    <name type="scientific">Micromonas commoda (strain RCC299 / NOUM17 / CCMP2709)</name>
    <name type="common">Picoplanktonic green alga</name>
    <dbReference type="NCBI Taxonomy" id="296587"/>
    <lineage>
        <taxon>Eukaryota</taxon>
        <taxon>Viridiplantae</taxon>
        <taxon>Chlorophyta</taxon>
        <taxon>Mamiellophyceae</taxon>
        <taxon>Mamiellales</taxon>
        <taxon>Mamiellaceae</taxon>
        <taxon>Micromonas</taxon>
    </lineage>
</organism>
<evidence type="ECO:0000256" key="4">
    <source>
        <dbReference type="ARBA" id="ARBA00022692"/>
    </source>
</evidence>
<dbReference type="FunCoup" id="C1E6Z0">
    <property type="interactions" value="1962"/>
</dbReference>
<dbReference type="PANTHER" id="PTHR22883:SF43">
    <property type="entry name" value="PALMITOYLTRANSFERASE APP"/>
    <property type="match status" value="1"/>
</dbReference>
<dbReference type="PROSITE" id="PS50216">
    <property type="entry name" value="DHHC"/>
    <property type="match status" value="1"/>
</dbReference>
<dbReference type="eggNOG" id="KOG1311">
    <property type="taxonomic scope" value="Eukaryota"/>
</dbReference>
<feature type="domain" description="Palmitoyltransferase DHHC" evidence="12">
    <location>
        <begin position="128"/>
        <end position="256"/>
    </location>
</feature>
<evidence type="ECO:0000256" key="11">
    <source>
        <dbReference type="RuleBase" id="RU079119"/>
    </source>
</evidence>
<evidence type="ECO:0000256" key="1">
    <source>
        <dbReference type="ARBA" id="ARBA00004127"/>
    </source>
</evidence>
<evidence type="ECO:0000256" key="3">
    <source>
        <dbReference type="ARBA" id="ARBA00022679"/>
    </source>
</evidence>
<dbReference type="EC" id="2.3.1.225" evidence="11"/>
<keyword evidence="6 11" id="KW-0472">Membrane</keyword>
<evidence type="ECO:0000256" key="7">
    <source>
        <dbReference type="ARBA" id="ARBA00023139"/>
    </source>
</evidence>
<feature type="transmembrane region" description="Helical" evidence="11">
    <location>
        <begin position="67"/>
        <end position="89"/>
    </location>
</feature>
<dbReference type="EMBL" id="CP001326">
    <property type="protein sequence ID" value="ACO63514.1"/>
    <property type="molecule type" value="Genomic_DNA"/>
</dbReference>
<dbReference type="KEGG" id="mis:MICPUN_82011"/>
<dbReference type="GO" id="GO:0006612">
    <property type="term" value="P:protein targeting to membrane"/>
    <property type="evidence" value="ECO:0007669"/>
    <property type="project" value="TreeGrafter"/>
</dbReference>
<dbReference type="OMA" id="MSEHGTN"/>
<dbReference type="OrthoDB" id="4096362at2759"/>
<dbReference type="PANTHER" id="PTHR22883">
    <property type="entry name" value="ZINC FINGER DHHC DOMAIN CONTAINING PROTEIN"/>
    <property type="match status" value="1"/>
</dbReference>
<dbReference type="GO" id="GO:0019706">
    <property type="term" value="F:protein-cysteine S-palmitoyltransferase activity"/>
    <property type="evidence" value="ECO:0007669"/>
    <property type="project" value="UniProtKB-EC"/>
</dbReference>
<dbReference type="RefSeq" id="XP_002502256.1">
    <property type="nucleotide sequence ID" value="XM_002502210.1"/>
</dbReference>
<protein>
    <recommendedName>
        <fullName evidence="11">S-acyltransferase</fullName>
        <ecNumber evidence="11">2.3.1.225</ecNumber>
    </recommendedName>
    <alternativeName>
        <fullName evidence="11">Palmitoyltransferase</fullName>
    </alternativeName>
</protein>
<dbReference type="GO" id="GO:0005794">
    <property type="term" value="C:Golgi apparatus"/>
    <property type="evidence" value="ECO:0007669"/>
    <property type="project" value="TreeGrafter"/>
</dbReference>
<comment type="domain">
    <text evidence="11">The DHHC domain is required for palmitoyltransferase activity.</text>
</comment>
<dbReference type="InParanoid" id="C1E6Z0"/>
<evidence type="ECO:0000256" key="6">
    <source>
        <dbReference type="ARBA" id="ARBA00023136"/>
    </source>
</evidence>